<reference evidence="2" key="1">
    <citation type="submission" date="2019-12" db="EMBL/GenBank/DDBJ databases">
        <title>High-Quality draft genome sequences of three cyanobacteria isolated from the limestone walls of the Old Cathedral of Coimbra.</title>
        <authorList>
            <person name="Tiago I."/>
            <person name="Soares F."/>
            <person name="Portugal A."/>
        </authorList>
    </citation>
    <scope>NUCLEOTIDE SEQUENCE [LARGE SCALE GENOMIC DNA]</scope>
    <source>
        <strain evidence="2">C</strain>
    </source>
</reference>
<name>A0A8K2A011_9CYAN</name>
<dbReference type="SUPFAM" id="SSF52540">
    <property type="entry name" value="P-loop containing nucleoside triphosphate hydrolases"/>
    <property type="match status" value="1"/>
</dbReference>
<accession>A0A8K2A011</accession>
<dbReference type="Proteomes" id="UP000607397">
    <property type="component" value="Unassembled WGS sequence"/>
</dbReference>
<proteinExistence type="predicted"/>
<dbReference type="GO" id="GO:0008146">
    <property type="term" value="F:sulfotransferase activity"/>
    <property type="evidence" value="ECO:0007669"/>
    <property type="project" value="InterPro"/>
</dbReference>
<dbReference type="RefSeq" id="WP_161825551.1">
    <property type="nucleotide sequence ID" value="NZ_WVIC01000020.1"/>
</dbReference>
<dbReference type="AlphaFoldDB" id="A0A8K2A011"/>
<dbReference type="Pfam" id="PF00685">
    <property type="entry name" value="Sulfotransfer_1"/>
    <property type="match status" value="1"/>
</dbReference>
<protein>
    <recommendedName>
        <fullName evidence="1">Sulfotransferase domain-containing protein</fullName>
    </recommendedName>
</protein>
<evidence type="ECO:0000313" key="2">
    <source>
        <dbReference type="EMBL" id="NCJ07076.1"/>
    </source>
</evidence>
<keyword evidence="3" id="KW-1185">Reference proteome</keyword>
<evidence type="ECO:0000259" key="1">
    <source>
        <dbReference type="Pfam" id="PF00685"/>
    </source>
</evidence>
<evidence type="ECO:0000313" key="3">
    <source>
        <dbReference type="Proteomes" id="UP000607397"/>
    </source>
</evidence>
<comment type="caution">
    <text evidence="2">The sequence shown here is derived from an EMBL/GenBank/DDBJ whole genome shotgun (WGS) entry which is preliminary data.</text>
</comment>
<dbReference type="InterPro" id="IPR000863">
    <property type="entry name" value="Sulfotransferase_dom"/>
</dbReference>
<organism evidence="2 3">
    <name type="scientific">Petrachloros mirabilis ULC683</name>
    <dbReference type="NCBI Taxonomy" id="2781853"/>
    <lineage>
        <taxon>Bacteria</taxon>
        <taxon>Bacillati</taxon>
        <taxon>Cyanobacteriota</taxon>
        <taxon>Cyanophyceae</taxon>
        <taxon>Synechococcales</taxon>
        <taxon>Petrachlorosaceae</taxon>
        <taxon>Petrachloros</taxon>
        <taxon>Petrachloros mirabilis</taxon>
    </lineage>
</organism>
<gene>
    <name evidence="2" type="ORF">GS597_11265</name>
</gene>
<sequence>MEVPIKLRRIASKILYRSKTLRKIYVKTRFSEEIKFSYNTSNSIALKSKKSILFFTTHKCASMYVGKTLKKILKPNKDMIFIDLNAYRSAKGSIVSSLESMFVGAPENIDDPYLLERVYFEPSGYFFGPLRHIGYLDLVKNIDDYKIMLMLRDPRNMLVSLYSTIRYNHILPFASVKDRKRMIEDRKKVSSQTIDEFVLDQKDFWLNRYQLYCNKLLGKENVLFLRFEDMVNQKESWLSSIIYFLDVHPDEKMTSKIIREYKTEQVNISNYKRKLRSETIDILNHDFHDILNLLNYEL</sequence>
<dbReference type="Gene3D" id="3.40.50.300">
    <property type="entry name" value="P-loop containing nucleotide triphosphate hydrolases"/>
    <property type="match status" value="1"/>
</dbReference>
<dbReference type="EMBL" id="WVIC01000020">
    <property type="protein sequence ID" value="NCJ07076.1"/>
    <property type="molecule type" value="Genomic_DNA"/>
</dbReference>
<dbReference type="InterPro" id="IPR027417">
    <property type="entry name" value="P-loop_NTPase"/>
</dbReference>
<feature type="domain" description="Sulfotransferase" evidence="1">
    <location>
        <begin position="143"/>
        <end position="265"/>
    </location>
</feature>